<dbReference type="AlphaFoldDB" id="A0A444XWU5"/>
<dbReference type="GO" id="GO:0007131">
    <property type="term" value="P:reciprocal meiotic recombination"/>
    <property type="evidence" value="ECO:0007669"/>
    <property type="project" value="InterPro"/>
</dbReference>
<dbReference type="InterPro" id="IPR044221">
    <property type="entry name" value="DYAD/AMEIOTIC1"/>
</dbReference>
<comment type="caution">
    <text evidence="1">The sequence shown here is derived from an EMBL/GenBank/DDBJ whole genome shotgun (WGS) entry which is preliminary data.</text>
</comment>
<proteinExistence type="predicted"/>
<reference evidence="1 2" key="1">
    <citation type="submission" date="2019-01" db="EMBL/GenBank/DDBJ databases">
        <title>Sequencing of cultivated peanut Arachis hypogaea provides insights into genome evolution and oil improvement.</title>
        <authorList>
            <person name="Chen X."/>
        </authorList>
    </citation>
    <scope>NUCLEOTIDE SEQUENCE [LARGE SCALE GENOMIC DNA]</scope>
    <source>
        <strain evidence="2">cv. Fuhuasheng</strain>
        <tissue evidence="1">Leaves</tissue>
    </source>
</reference>
<dbReference type="Proteomes" id="UP000289738">
    <property type="component" value="Chromosome B08"/>
</dbReference>
<gene>
    <name evidence="1" type="ORF">Ahy_B08g089101</name>
</gene>
<organism evidence="1 2">
    <name type="scientific">Arachis hypogaea</name>
    <name type="common">Peanut</name>
    <dbReference type="NCBI Taxonomy" id="3818"/>
    <lineage>
        <taxon>Eukaryota</taxon>
        <taxon>Viridiplantae</taxon>
        <taxon>Streptophyta</taxon>
        <taxon>Embryophyta</taxon>
        <taxon>Tracheophyta</taxon>
        <taxon>Spermatophyta</taxon>
        <taxon>Magnoliopsida</taxon>
        <taxon>eudicotyledons</taxon>
        <taxon>Gunneridae</taxon>
        <taxon>Pentapetalae</taxon>
        <taxon>rosids</taxon>
        <taxon>fabids</taxon>
        <taxon>Fabales</taxon>
        <taxon>Fabaceae</taxon>
        <taxon>Papilionoideae</taxon>
        <taxon>50 kb inversion clade</taxon>
        <taxon>dalbergioids sensu lato</taxon>
        <taxon>Dalbergieae</taxon>
        <taxon>Pterocarpus clade</taxon>
        <taxon>Arachis</taxon>
    </lineage>
</organism>
<keyword evidence="2" id="KW-1185">Reference proteome</keyword>
<dbReference type="GO" id="GO:0051177">
    <property type="term" value="P:meiotic sister chromatid cohesion"/>
    <property type="evidence" value="ECO:0007669"/>
    <property type="project" value="InterPro"/>
</dbReference>
<name>A0A444XWU5_ARAHY</name>
<accession>A0A444XWU5</accession>
<dbReference type="PANTHER" id="PTHR46740">
    <property type="entry name" value="PROTEIN DYAD"/>
    <property type="match status" value="1"/>
</dbReference>
<evidence type="ECO:0000313" key="2">
    <source>
        <dbReference type="Proteomes" id="UP000289738"/>
    </source>
</evidence>
<sequence length="185" mass="21027">MQQLVAKQQLKSEASLMEESHKELVKWRSGIDHHLTEIMASLKGVQDSMRTMYVGLLSYLSFTFLQFDEFIYIQGKYGEFAIWKTKVEQQFAEITNKLSDLKASRECVPPSSPSDRWKDWIENTNLPEDEFATWIGSSELLNVPPEIVLDDPNTSLPTHLLSEGLVNKRSPLPLSPCPTLGGKKN</sequence>
<protein>
    <submittedName>
        <fullName evidence="1">Uncharacterized protein</fullName>
    </submittedName>
</protein>
<evidence type="ECO:0000313" key="1">
    <source>
        <dbReference type="EMBL" id="RYQ94222.1"/>
    </source>
</evidence>
<dbReference type="EMBL" id="SDMP01000018">
    <property type="protein sequence ID" value="RYQ94222.1"/>
    <property type="molecule type" value="Genomic_DNA"/>
</dbReference>
<dbReference type="PANTHER" id="PTHR46740:SF1">
    <property type="entry name" value="DYAD PROTEIN"/>
    <property type="match status" value="1"/>
</dbReference>